<organism evidence="2 3">
    <name type="scientific">Edwardsiella tarda ATCC 23685</name>
    <dbReference type="NCBI Taxonomy" id="500638"/>
    <lineage>
        <taxon>Bacteria</taxon>
        <taxon>Pseudomonadati</taxon>
        <taxon>Pseudomonadota</taxon>
        <taxon>Gammaproteobacteria</taxon>
        <taxon>Enterobacterales</taxon>
        <taxon>Hafniaceae</taxon>
        <taxon>Edwardsiella</taxon>
    </lineage>
</organism>
<keyword evidence="1" id="KW-1133">Transmembrane helix</keyword>
<gene>
    <name evidence="2" type="ORF">EDWATA_01418</name>
</gene>
<reference evidence="2 3" key="1">
    <citation type="submission" date="2010-02" db="EMBL/GenBank/DDBJ databases">
        <authorList>
            <person name="Weinstock G."/>
            <person name="Sodergren E."/>
            <person name="Clifton S."/>
            <person name="Fulton L."/>
            <person name="Fulton B."/>
            <person name="Courtney L."/>
            <person name="Fronick C."/>
            <person name="Harrison M."/>
            <person name="Strong C."/>
            <person name="Farmer C."/>
            <person name="Delahaunty K."/>
            <person name="Markovic C."/>
            <person name="Hall O."/>
            <person name="Minx P."/>
            <person name="Tomlinson C."/>
            <person name="Mitreva M."/>
            <person name="Nelson J."/>
            <person name="Hou S."/>
            <person name="Wollam A."/>
            <person name="Pepin K.H."/>
            <person name="Johnson M."/>
            <person name="Bhonagiri V."/>
            <person name="Zhang X."/>
            <person name="Suruliraj S."/>
            <person name="Warren W."/>
            <person name="Chinwalla A."/>
            <person name="Mardis E.R."/>
            <person name="Wilson R.K."/>
        </authorList>
    </citation>
    <scope>NUCLEOTIDE SEQUENCE [LARGE SCALE GENOMIC DNA]</scope>
    <source>
        <strain evidence="2 3">ATCC 23685</strain>
    </source>
</reference>
<keyword evidence="1" id="KW-0472">Membrane</keyword>
<evidence type="ECO:0000256" key="1">
    <source>
        <dbReference type="SAM" id="Phobius"/>
    </source>
</evidence>
<protein>
    <submittedName>
        <fullName evidence="2">Uncharacterized protein</fullName>
    </submittedName>
</protein>
<dbReference type="HOGENOM" id="CLU_3288742_0_0_6"/>
<dbReference type="EMBL" id="ADGK01000072">
    <property type="protein sequence ID" value="EFE23556.1"/>
    <property type="molecule type" value="Genomic_DNA"/>
</dbReference>
<dbReference type="AlphaFoldDB" id="D4F3V3"/>
<evidence type="ECO:0000313" key="2">
    <source>
        <dbReference type="EMBL" id="EFE23556.1"/>
    </source>
</evidence>
<feature type="transmembrane region" description="Helical" evidence="1">
    <location>
        <begin position="20"/>
        <end position="39"/>
    </location>
</feature>
<evidence type="ECO:0000313" key="3">
    <source>
        <dbReference type="Proteomes" id="UP000003692"/>
    </source>
</evidence>
<sequence>MFFCSWEDVPASYAFPRYTLVLLLWENVFLSLPSVFLELS</sequence>
<keyword evidence="1" id="KW-0812">Transmembrane</keyword>
<dbReference type="Proteomes" id="UP000003692">
    <property type="component" value="Unassembled WGS sequence"/>
</dbReference>
<comment type="caution">
    <text evidence="2">The sequence shown here is derived from an EMBL/GenBank/DDBJ whole genome shotgun (WGS) entry which is preliminary data.</text>
</comment>
<proteinExistence type="predicted"/>
<accession>D4F3V3</accession>
<name>D4F3V3_EDWTA</name>